<evidence type="ECO:0000313" key="3">
    <source>
        <dbReference type="EMBL" id="PNW88820.1"/>
    </source>
</evidence>
<evidence type="ECO:0000256" key="2">
    <source>
        <dbReference type="SAM" id="MobiDB-lite"/>
    </source>
</evidence>
<protein>
    <submittedName>
        <fullName evidence="3">Uncharacterized protein</fullName>
    </submittedName>
</protein>
<keyword evidence="1" id="KW-0175">Coiled coil</keyword>
<dbReference type="Proteomes" id="UP000006906">
    <property type="component" value="Chromosome 1"/>
</dbReference>
<dbReference type="Gramene" id="PNW88820">
    <property type="protein sequence ID" value="PNW88820"/>
    <property type="gene ID" value="CHLRE_01g045800v5"/>
</dbReference>
<feature type="region of interest" description="Disordered" evidence="2">
    <location>
        <begin position="51"/>
        <end position="84"/>
    </location>
</feature>
<dbReference type="OrthoDB" id="557428at2759"/>
<organism evidence="3 4">
    <name type="scientific">Chlamydomonas reinhardtii</name>
    <name type="common">Chlamydomonas smithii</name>
    <dbReference type="NCBI Taxonomy" id="3055"/>
    <lineage>
        <taxon>Eukaryota</taxon>
        <taxon>Viridiplantae</taxon>
        <taxon>Chlorophyta</taxon>
        <taxon>core chlorophytes</taxon>
        <taxon>Chlorophyceae</taxon>
        <taxon>CS clade</taxon>
        <taxon>Chlamydomonadales</taxon>
        <taxon>Chlamydomonadaceae</taxon>
        <taxon>Chlamydomonas</taxon>
    </lineage>
</organism>
<dbReference type="STRING" id="3055.A0A2K3E7Q5"/>
<dbReference type="ExpressionAtlas" id="A0A2K3E7Q5">
    <property type="expression patterns" value="differential"/>
</dbReference>
<feature type="compositionally biased region" description="Acidic residues" evidence="2">
    <location>
        <begin position="53"/>
        <end position="76"/>
    </location>
</feature>
<dbReference type="GeneID" id="5722416"/>
<dbReference type="RefSeq" id="XP_042928797.1">
    <property type="nucleotide sequence ID" value="XM_043058880.1"/>
</dbReference>
<dbReference type="KEGG" id="cre:CHLRE_01g045800v5"/>
<evidence type="ECO:0000313" key="4">
    <source>
        <dbReference type="Proteomes" id="UP000006906"/>
    </source>
</evidence>
<proteinExistence type="predicted"/>
<accession>A0A2K3E7Q5</accession>
<dbReference type="EMBL" id="CM008962">
    <property type="protein sequence ID" value="PNW88820.1"/>
    <property type="molecule type" value="Genomic_DNA"/>
</dbReference>
<gene>
    <name evidence="3" type="ORF">CHLRE_01g045800v5</name>
</gene>
<reference evidence="3 4" key="1">
    <citation type="journal article" date="2007" name="Science">
        <title>The Chlamydomonas genome reveals the evolution of key animal and plant functions.</title>
        <authorList>
            <person name="Merchant S.S."/>
            <person name="Prochnik S.E."/>
            <person name="Vallon O."/>
            <person name="Harris E.H."/>
            <person name="Karpowicz S.J."/>
            <person name="Witman G.B."/>
            <person name="Terry A."/>
            <person name="Salamov A."/>
            <person name="Fritz-Laylin L.K."/>
            <person name="Marechal-Drouard L."/>
            <person name="Marshall W.F."/>
            <person name="Qu L.H."/>
            <person name="Nelson D.R."/>
            <person name="Sanderfoot A.A."/>
            <person name="Spalding M.H."/>
            <person name="Kapitonov V.V."/>
            <person name="Ren Q."/>
            <person name="Ferris P."/>
            <person name="Lindquist E."/>
            <person name="Shapiro H."/>
            <person name="Lucas S.M."/>
            <person name="Grimwood J."/>
            <person name="Schmutz J."/>
            <person name="Cardol P."/>
            <person name="Cerutti H."/>
            <person name="Chanfreau G."/>
            <person name="Chen C.L."/>
            <person name="Cognat V."/>
            <person name="Croft M.T."/>
            <person name="Dent R."/>
            <person name="Dutcher S."/>
            <person name="Fernandez E."/>
            <person name="Fukuzawa H."/>
            <person name="Gonzalez-Ballester D."/>
            <person name="Gonzalez-Halphen D."/>
            <person name="Hallmann A."/>
            <person name="Hanikenne M."/>
            <person name="Hippler M."/>
            <person name="Inwood W."/>
            <person name="Jabbari K."/>
            <person name="Kalanon M."/>
            <person name="Kuras R."/>
            <person name="Lefebvre P.A."/>
            <person name="Lemaire S.D."/>
            <person name="Lobanov A.V."/>
            <person name="Lohr M."/>
            <person name="Manuell A."/>
            <person name="Meier I."/>
            <person name="Mets L."/>
            <person name="Mittag M."/>
            <person name="Mittelmeier T."/>
            <person name="Moroney J.V."/>
            <person name="Moseley J."/>
            <person name="Napoli C."/>
            <person name="Nedelcu A.M."/>
            <person name="Niyogi K."/>
            <person name="Novoselov S.V."/>
            <person name="Paulsen I.T."/>
            <person name="Pazour G."/>
            <person name="Purton S."/>
            <person name="Ral J.P."/>
            <person name="Riano-Pachon D.M."/>
            <person name="Riekhof W."/>
            <person name="Rymarquis L."/>
            <person name="Schroda M."/>
            <person name="Stern D."/>
            <person name="Umen J."/>
            <person name="Willows R."/>
            <person name="Wilson N."/>
            <person name="Zimmer S.L."/>
            <person name="Allmer J."/>
            <person name="Balk J."/>
            <person name="Bisova K."/>
            <person name="Chen C.J."/>
            <person name="Elias M."/>
            <person name="Gendler K."/>
            <person name="Hauser C."/>
            <person name="Lamb M.R."/>
            <person name="Ledford H."/>
            <person name="Long J.C."/>
            <person name="Minagawa J."/>
            <person name="Page M.D."/>
            <person name="Pan J."/>
            <person name="Pootakham W."/>
            <person name="Roje S."/>
            <person name="Rose A."/>
            <person name="Stahlberg E."/>
            <person name="Terauchi A.M."/>
            <person name="Yang P."/>
            <person name="Ball S."/>
            <person name="Bowler C."/>
            <person name="Dieckmann C.L."/>
            <person name="Gladyshev V.N."/>
            <person name="Green P."/>
            <person name="Jorgensen R."/>
            <person name="Mayfield S."/>
            <person name="Mueller-Roeber B."/>
            <person name="Rajamani S."/>
            <person name="Sayre R.T."/>
            <person name="Brokstein P."/>
            <person name="Dubchak I."/>
            <person name="Goodstein D."/>
            <person name="Hornick L."/>
            <person name="Huang Y.W."/>
            <person name="Jhaveri J."/>
            <person name="Luo Y."/>
            <person name="Martinez D."/>
            <person name="Ngau W.C."/>
            <person name="Otillar B."/>
            <person name="Poliakov A."/>
            <person name="Porter A."/>
            <person name="Szajkowski L."/>
            <person name="Werner G."/>
            <person name="Zhou K."/>
            <person name="Grigoriev I.V."/>
            <person name="Rokhsar D.S."/>
            <person name="Grossman A.R."/>
        </authorList>
    </citation>
    <scope>NUCLEOTIDE SEQUENCE [LARGE SCALE GENOMIC DNA]</scope>
    <source>
        <strain evidence="4">CC-503</strain>
    </source>
</reference>
<feature type="coiled-coil region" evidence="1">
    <location>
        <begin position="363"/>
        <end position="469"/>
    </location>
</feature>
<evidence type="ECO:0000256" key="1">
    <source>
        <dbReference type="SAM" id="Coils"/>
    </source>
</evidence>
<dbReference type="AlphaFoldDB" id="A0A2K3E7Q5"/>
<name>A0A2K3E7Q5_CHLRE</name>
<keyword evidence="4" id="KW-1185">Reference proteome</keyword>
<dbReference type="InParanoid" id="A0A2K3E7Q5"/>
<sequence>MDHFVAKSYVLQPLHVEAPRHLQFWEILKNLLALQVGDGVKRRVCVLSGAPEGELEGDEEEGEEEGEQEGEPDTAEDTPAAAASHTIQGYEAALTGGAVGGRSEYVLVHAPGNTALPIEEGLESVGLSDGLTPLLVAEVKAKAVFRQHIWQPLACALELMKKVPSQPEMWVILTDIETWDFVRVTRLRCTKATAAAVHGAASGNAAAAGGAAAVAATAALGNAAAAAGAAAVAATEAVGNAAPAAGAAAAAATAALGNAAAAAGAAAVAAVAALKNAAAAARAPTATATAAAAGGAAAALGSRYSFKRMDTIHISLDQPSDSYLQLLAVLHHIIYTKEELADLPGRMEKSRGALQTRAEQWVRDAEERRKAAVAKEMVKAEAKVKAAKADAEVAKANAAKAKANAETAKANAAKANAEAAKAKANAAKAKANAETAAAKADAEAVKRALAAAQDQIQQLEAAIEALKGARAGGGQQGAAGSVS</sequence>